<evidence type="ECO:0008006" key="9">
    <source>
        <dbReference type="Google" id="ProtNLM"/>
    </source>
</evidence>
<accession>A0A7S3UBV7</accession>
<evidence type="ECO:0000256" key="3">
    <source>
        <dbReference type="ARBA" id="ARBA00022691"/>
    </source>
</evidence>
<gene>
    <name evidence="8" type="ORF">PSAL00342_LOCUS3510</name>
</gene>
<reference evidence="8" key="1">
    <citation type="submission" date="2021-01" db="EMBL/GenBank/DDBJ databases">
        <authorList>
            <person name="Corre E."/>
            <person name="Pelletier E."/>
            <person name="Niang G."/>
            <person name="Scheremetjew M."/>
            <person name="Finn R."/>
            <person name="Kale V."/>
            <person name="Holt S."/>
            <person name="Cochrane G."/>
            <person name="Meng A."/>
            <person name="Brown T."/>
            <person name="Cohen L."/>
        </authorList>
    </citation>
    <scope>NUCLEOTIDE SEQUENCE</scope>
    <source>
        <strain evidence="8">CCMP1897</strain>
    </source>
</reference>
<evidence type="ECO:0000259" key="7">
    <source>
        <dbReference type="Pfam" id="PF22528"/>
    </source>
</evidence>
<feature type="region of interest" description="Disordered" evidence="5">
    <location>
        <begin position="26"/>
        <end position="47"/>
    </location>
</feature>
<name>A0A7S3UBV7_9CHLO</name>
<dbReference type="GO" id="GO:0032259">
    <property type="term" value="P:methylation"/>
    <property type="evidence" value="ECO:0007669"/>
    <property type="project" value="UniProtKB-KW"/>
</dbReference>
<feature type="domain" description="Methyltransferase" evidence="6">
    <location>
        <begin position="96"/>
        <end position="192"/>
    </location>
</feature>
<evidence type="ECO:0000256" key="5">
    <source>
        <dbReference type="SAM" id="MobiDB-lite"/>
    </source>
</evidence>
<dbReference type="CDD" id="cd02440">
    <property type="entry name" value="AdoMet_MTases"/>
    <property type="match status" value="1"/>
</dbReference>
<dbReference type="Pfam" id="PF13649">
    <property type="entry name" value="Methyltransf_25"/>
    <property type="match status" value="1"/>
</dbReference>
<dbReference type="SUPFAM" id="SSF53335">
    <property type="entry name" value="S-adenosyl-L-methionine-dependent methyltransferases"/>
    <property type="match status" value="1"/>
</dbReference>
<evidence type="ECO:0000259" key="6">
    <source>
        <dbReference type="Pfam" id="PF13649"/>
    </source>
</evidence>
<dbReference type="InterPro" id="IPR025799">
    <property type="entry name" value="Arg_MeTrfase"/>
</dbReference>
<dbReference type="Gene3D" id="2.70.160.11">
    <property type="entry name" value="Hnrnp arginine n-methyltransferase1"/>
    <property type="match status" value="1"/>
</dbReference>
<dbReference type="Pfam" id="PF22528">
    <property type="entry name" value="PRMT_C"/>
    <property type="match status" value="1"/>
</dbReference>
<keyword evidence="3 4" id="KW-0949">S-adenosyl-L-methionine</keyword>
<dbReference type="GO" id="GO:0005634">
    <property type="term" value="C:nucleus"/>
    <property type="evidence" value="ECO:0007669"/>
    <property type="project" value="TreeGrafter"/>
</dbReference>
<dbReference type="PANTHER" id="PTHR11006:SF68">
    <property type="entry name" value="PROTEIN ARGININE N-METHYLTRANSFERASE PRMT10"/>
    <property type="match status" value="1"/>
</dbReference>
<dbReference type="FunFam" id="3.40.50.150:FF:000132">
    <property type="entry name" value="Protein arginine N-methyltransferase PRMT10"/>
    <property type="match status" value="1"/>
</dbReference>
<evidence type="ECO:0000256" key="1">
    <source>
        <dbReference type="ARBA" id="ARBA00022603"/>
    </source>
</evidence>
<dbReference type="PANTHER" id="PTHR11006">
    <property type="entry name" value="PROTEIN ARGININE N-METHYLTRANSFERASE"/>
    <property type="match status" value="1"/>
</dbReference>
<proteinExistence type="predicted"/>
<dbReference type="GO" id="GO:0042054">
    <property type="term" value="F:histone methyltransferase activity"/>
    <property type="evidence" value="ECO:0007669"/>
    <property type="project" value="TreeGrafter"/>
</dbReference>
<dbReference type="PROSITE" id="PS51678">
    <property type="entry name" value="SAM_MT_PRMT"/>
    <property type="match status" value="1"/>
</dbReference>
<dbReference type="InterPro" id="IPR029063">
    <property type="entry name" value="SAM-dependent_MTases_sf"/>
</dbReference>
<feature type="compositionally biased region" description="Basic and acidic residues" evidence="5">
    <location>
        <begin position="36"/>
        <end position="47"/>
    </location>
</feature>
<feature type="domain" description="Protein arginine N-methyltransferase" evidence="7">
    <location>
        <begin position="198"/>
        <end position="398"/>
    </location>
</feature>
<dbReference type="AlphaFoldDB" id="A0A7S3UBV7"/>
<protein>
    <recommendedName>
        <fullName evidence="9">Methyltransferase domain-containing protein</fullName>
    </recommendedName>
</protein>
<keyword evidence="1 4" id="KW-0489">Methyltransferase</keyword>
<dbReference type="InterPro" id="IPR041698">
    <property type="entry name" value="Methyltransf_25"/>
</dbReference>
<evidence type="ECO:0000313" key="8">
    <source>
        <dbReference type="EMBL" id="CAE0609691.1"/>
    </source>
</evidence>
<dbReference type="Gene3D" id="3.40.50.150">
    <property type="entry name" value="Vaccinia Virus protein VP39"/>
    <property type="match status" value="1"/>
</dbReference>
<dbReference type="InterPro" id="IPR055135">
    <property type="entry name" value="PRMT_dom"/>
</dbReference>
<organism evidence="8">
    <name type="scientific">Picocystis salinarum</name>
    <dbReference type="NCBI Taxonomy" id="88271"/>
    <lineage>
        <taxon>Eukaryota</taxon>
        <taxon>Viridiplantae</taxon>
        <taxon>Chlorophyta</taxon>
        <taxon>Picocystophyceae</taxon>
        <taxon>Picocystales</taxon>
        <taxon>Picocystaceae</taxon>
        <taxon>Picocystis</taxon>
    </lineage>
</organism>
<dbReference type="EMBL" id="HBIS01003873">
    <property type="protein sequence ID" value="CAE0609691.1"/>
    <property type="molecule type" value="Transcribed_RNA"/>
</dbReference>
<sequence>MHLPFCTPHRRRLGWRTSDVSNRRVSRPRRIAMDGASDRNAQEEERKGVDEADFANYFCTYEFLYHQKEMLEDAARMNAYHDAVMRNAKLFEGRVVLDVGCGSGILAIWSAQAGARRVYAVEATRMAEHAKVLVEHNKLENVVTVLEGTVESLELPEQVDIIISEWMGYFLLRESMLDSVLHARDKWLRPGGMLFPSHATLYLAPIVSEEHEQKVEQYDDELDSWEYFVQRMQQAYGVDFRVLSDRFENEQRKYFLQTARWADVKPGALLAEPCALVTLDLSTVTVEELKTLNCPFEIQISEEKFALHDLDGPEELQAFCGWFDVDFRGSSEEPAAIPIKLTTQPVEHASTHWGQQVFHVHPSHLCVPGDIFKGHLRIQRNRHNQRLLDVWMDYAHTTQQGDRRSHVRCFYIE</sequence>
<dbReference type="GO" id="GO:0016274">
    <property type="term" value="F:protein-arginine N-methyltransferase activity"/>
    <property type="evidence" value="ECO:0007669"/>
    <property type="project" value="InterPro"/>
</dbReference>
<evidence type="ECO:0000256" key="2">
    <source>
        <dbReference type="ARBA" id="ARBA00022679"/>
    </source>
</evidence>
<keyword evidence="2 4" id="KW-0808">Transferase</keyword>
<evidence type="ECO:0000256" key="4">
    <source>
        <dbReference type="PROSITE-ProRule" id="PRU01015"/>
    </source>
</evidence>